<feature type="domain" description="TACO1/YebC-like second and third" evidence="5">
    <location>
        <begin position="82"/>
        <end position="134"/>
    </location>
</feature>
<dbReference type="AlphaFoldDB" id="A0A383B5W0"/>
<organism evidence="7">
    <name type="scientific">marine metagenome</name>
    <dbReference type="NCBI Taxonomy" id="408172"/>
    <lineage>
        <taxon>unclassified sequences</taxon>
        <taxon>metagenomes</taxon>
        <taxon>ecological metagenomes</taxon>
    </lineage>
</organism>
<dbReference type="Pfam" id="PF01709">
    <property type="entry name" value="Transcrip_reg"/>
    <property type="match status" value="1"/>
</dbReference>
<evidence type="ECO:0000256" key="3">
    <source>
        <dbReference type="ARBA" id="ARBA00022490"/>
    </source>
</evidence>
<name>A0A383B5W0_9ZZZZ</name>
<dbReference type="Gene3D" id="3.30.70.980">
    <property type="match status" value="1"/>
</dbReference>
<dbReference type="EMBL" id="UINC01197867">
    <property type="protein sequence ID" value="SVE15566.1"/>
    <property type="molecule type" value="Genomic_DNA"/>
</dbReference>
<dbReference type="GO" id="GO:0003677">
    <property type="term" value="F:DNA binding"/>
    <property type="evidence" value="ECO:0007669"/>
    <property type="project" value="UniProtKB-KW"/>
</dbReference>
<dbReference type="GO" id="GO:0005739">
    <property type="term" value="C:mitochondrion"/>
    <property type="evidence" value="ECO:0007669"/>
    <property type="project" value="UniProtKB-SubCell"/>
</dbReference>
<evidence type="ECO:0000256" key="1">
    <source>
        <dbReference type="ARBA" id="ARBA00004173"/>
    </source>
</evidence>
<dbReference type="FunFam" id="1.10.10.200:FF:000002">
    <property type="entry name" value="Probable transcriptional regulatory protein CLM62_37755"/>
    <property type="match status" value="1"/>
</dbReference>
<dbReference type="PANTHER" id="PTHR12532">
    <property type="entry name" value="TRANSLATIONAL ACTIVATOR OF CYTOCHROME C OXIDASE 1"/>
    <property type="match status" value="1"/>
</dbReference>
<reference evidence="7" key="1">
    <citation type="submission" date="2018-05" db="EMBL/GenBank/DDBJ databases">
        <authorList>
            <person name="Lanie J.A."/>
            <person name="Ng W.-L."/>
            <person name="Kazmierczak K.M."/>
            <person name="Andrzejewski T.M."/>
            <person name="Davidsen T.M."/>
            <person name="Wayne K.J."/>
            <person name="Tettelin H."/>
            <person name="Glass J.I."/>
            <person name="Rusch D."/>
            <person name="Podicherti R."/>
            <person name="Tsui H.-C.T."/>
            <person name="Winkler M.E."/>
        </authorList>
    </citation>
    <scope>NUCLEOTIDE SEQUENCE</scope>
</reference>
<accession>A0A383B5W0</accession>
<proteinExistence type="inferred from homology"/>
<comment type="subcellular location">
    <subcellularLocation>
        <location evidence="1">Mitochondrion</location>
    </subcellularLocation>
</comment>
<feature type="non-terminal residue" evidence="7">
    <location>
        <position position="134"/>
    </location>
</feature>
<evidence type="ECO:0000256" key="2">
    <source>
        <dbReference type="ARBA" id="ARBA00008724"/>
    </source>
</evidence>
<gene>
    <name evidence="7" type="ORF">METZ01_LOCUS468420</name>
</gene>
<dbReference type="InterPro" id="IPR049083">
    <property type="entry name" value="TACO1_YebC_N"/>
</dbReference>
<dbReference type="InterPro" id="IPR002876">
    <property type="entry name" value="Transcrip_reg_TACO1-like"/>
</dbReference>
<dbReference type="InterPro" id="IPR026564">
    <property type="entry name" value="Transcrip_reg_TACO1-like_dom3"/>
</dbReference>
<dbReference type="Pfam" id="PF20772">
    <property type="entry name" value="TACO1_YebC_N"/>
    <property type="match status" value="1"/>
</dbReference>
<evidence type="ECO:0000313" key="7">
    <source>
        <dbReference type="EMBL" id="SVE15566.1"/>
    </source>
</evidence>
<keyword evidence="3" id="KW-0963">Cytoplasm</keyword>
<dbReference type="Gene3D" id="1.10.10.200">
    <property type="match status" value="1"/>
</dbReference>
<protein>
    <recommendedName>
        <fullName evidence="8">YebC/PmpR family DNA-binding transcriptional regulator</fullName>
    </recommendedName>
</protein>
<evidence type="ECO:0000259" key="6">
    <source>
        <dbReference type="Pfam" id="PF20772"/>
    </source>
</evidence>
<dbReference type="GO" id="GO:0005829">
    <property type="term" value="C:cytosol"/>
    <property type="evidence" value="ECO:0007669"/>
    <property type="project" value="TreeGrafter"/>
</dbReference>
<evidence type="ECO:0000256" key="4">
    <source>
        <dbReference type="ARBA" id="ARBA00023125"/>
    </source>
</evidence>
<feature type="domain" description="TACO1/YebC-like N-terminal" evidence="6">
    <location>
        <begin position="5"/>
        <end position="76"/>
    </location>
</feature>
<dbReference type="InterPro" id="IPR029072">
    <property type="entry name" value="YebC-like"/>
</dbReference>
<dbReference type="SUPFAM" id="SSF75625">
    <property type="entry name" value="YebC-like"/>
    <property type="match status" value="1"/>
</dbReference>
<sequence>MSGHSKWSTIKRKKGAADAKRGVIFTRISKDITLAAKEGGGNQDMNPSLRLAIKKAKSANMPLSNIERAIKKGTGELPGIKYEDFVYEGYGPCSVAILIQVMTDNKNRTFPEIRSIMTKNNGNLGESGCVSWLF</sequence>
<dbReference type="InterPro" id="IPR017856">
    <property type="entry name" value="Integrase-like_N"/>
</dbReference>
<evidence type="ECO:0000259" key="5">
    <source>
        <dbReference type="Pfam" id="PF01709"/>
    </source>
</evidence>
<dbReference type="InterPro" id="IPR048300">
    <property type="entry name" value="TACO1_YebC-like_2nd/3rd_dom"/>
</dbReference>
<keyword evidence="4" id="KW-0238">DNA-binding</keyword>
<evidence type="ECO:0008006" key="8">
    <source>
        <dbReference type="Google" id="ProtNLM"/>
    </source>
</evidence>
<comment type="similarity">
    <text evidence="2">Belongs to the TACO1 family.</text>
</comment>
<dbReference type="PANTHER" id="PTHR12532:SF6">
    <property type="entry name" value="TRANSCRIPTIONAL REGULATORY PROTEIN YEBC-RELATED"/>
    <property type="match status" value="1"/>
</dbReference>